<reference evidence="2" key="1">
    <citation type="submission" date="2021-01" db="EMBL/GenBank/DDBJ databases">
        <authorList>
            <person name="Corre E."/>
            <person name="Pelletier E."/>
            <person name="Niang G."/>
            <person name="Scheremetjew M."/>
            <person name="Finn R."/>
            <person name="Kale V."/>
            <person name="Holt S."/>
            <person name="Cochrane G."/>
            <person name="Meng A."/>
            <person name="Brown T."/>
            <person name="Cohen L."/>
        </authorList>
    </citation>
    <scope>NUCLEOTIDE SEQUENCE</scope>
    <source>
        <strain evidence="2">Clade-D-RCC2572</strain>
    </source>
</reference>
<sequence length="247" mass="27093">MRTYERVCDFTGADDEDEAGVRTVGAPGTTHDGWRAPGPSGRRARGDDGDGDWFHHGREGCGESATTTTTTTRRTLRDAALAEHYGVAYDVALGGARGVERDAPGTRKTWRRSRKRVESTANVDHDIFGARERRRDAADENARVVRVGSHSQVPTAALDRRVSCAAHMSPLQHELTRSPFVPNYGGHVPETDENLRRLARVRALERARRATTSVSPSHAAPDVDVKTLPAHNVSVYVPGCTKYHAFM</sequence>
<evidence type="ECO:0000313" key="2">
    <source>
        <dbReference type="EMBL" id="CAD8583516.1"/>
    </source>
</evidence>
<dbReference type="AlphaFoldDB" id="A0A7S0PPV4"/>
<gene>
    <name evidence="2" type="ORF">OMED0929_LOCUS4429</name>
</gene>
<organism evidence="2">
    <name type="scientific">Ostreococcus mediterraneus</name>
    <dbReference type="NCBI Taxonomy" id="1486918"/>
    <lineage>
        <taxon>Eukaryota</taxon>
        <taxon>Viridiplantae</taxon>
        <taxon>Chlorophyta</taxon>
        <taxon>Mamiellophyceae</taxon>
        <taxon>Mamiellales</taxon>
        <taxon>Bathycoccaceae</taxon>
        <taxon>Ostreococcus</taxon>
    </lineage>
</organism>
<protein>
    <submittedName>
        <fullName evidence="2">Uncharacterized protein</fullName>
    </submittedName>
</protein>
<proteinExistence type="predicted"/>
<feature type="compositionally biased region" description="Basic and acidic residues" evidence="1">
    <location>
        <begin position="44"/>
        <end position="61"/>
    </location>
</feature>
<accession>A0A7S0PPV4</accession>
<evidence type="ECO:0000256" key="1">
    <source>
        <dbReference type="SAM" id="MobiDB-lite"/>
    </source>
</evidence>
<dbReference type="EMBL" id="HBEW01005280">
    <property type="protein sequence ID" value="CAD8583516.1"/>
    <property type="molecule type" value="Transcribed_RNA"/>
</dbReference>
<feature type="region of interest" description="Disordered" evidence="1">
    <location>
        <begin position="18"/>
        <end position="72"/>
    </location>
</feature>
<name>A0A7S0PPV4_9CHLO</name>